<evidence type="ECO:0000313" key="2">
    <source>
        <dbReference type="Proteomes" id="UP001569963"/>
    </source>
</evidence>
<organism evidence="1 2">
    <name type="scientific">Actinomadura monticuli</name>
    <dbReference type="NCBI Taxonomy" id="3097367"/>
    <lineage>
        <taxon>Bacteria</taxon>
        <taxon>Bacillati</taxon>
        <taxon>Actinomycetota</taxon>
        <taxon>Actinomycetes</taxon>
        <taxon>Streptosporangiales</taxon>
        <taxon>Thermomonosporaceae</taxon>
        <taxon>Actinomadura</taxon>
    </lineage>
</organism>
<reference evidence="1 2" key="1">
    <citation type="submission" date="2023-11" db="EMBL/GenBank/DDBJ databases">
        <title>Actinomadura monticuli sp. nov., isolated from volcanic ash.</title>
        <authorList>
            <person name="Lee S.D."/>
            <person name="Yang H."/>
            <person name="Kim I.S."/>
        </authorList>
    </citation>
    <scope>NUCLEOTIDE SEQUENCE [LARGE SCALE GENOMIC DNA]</scope>
    <source>
        <strain evidence="1 2">DLS-62</strain>
    </source>
</reference>
<dbReference type="Gene3D" id="3.90.1150.30">
    <property type="match status" value="1"/>
</dbReference>
<dbReference type="SUPFAM" id="SSF142906">
    <property type="entry name" value="YjbR-like"/>
    <property type="match status" value="1"/>
</dbReference>
<sequence>MSIHKFLEVAHGLPEVSENESYGGMTSFQVRGKSFGYLAEADETVMLKATRDEQAALVAEAPDVFAPSWASGRFAWLKVDLTKVDPEELAELVTEAWRLSAPKRLAAARLG</sequence>
<dbReference type="Proteomes" id="UP001569963">
    <property type="component" value="Unassembled WGS sequence"/>
</dbReference>
<dbReference type="Pfam" id="PF04237">
    <property type="entry name" value="YjbR"/>
    <property type="match status" value="1"/>
</dbReference>
<protein>
    <submittedName>
        <fullName evidence="1">MmcQ/YjbR family DNA-binding protein</fullName>
    </submittedName>
</protein>
<dbReference type="EMBL" id="JAXCEI010000009">
    <property type="protein sequence ID" value="MFA1541438.1"/>
    <property type="molecule type" value="Genomic_DNA"/>
</dbReference>
<dbReference type="RefSeq" id="WP_371951596.1">
    <property type="nucleotide sequence ID" value="NZ_JAXCEI010000009.1"/>
</dbReference>
<keyword evidence="1" id="KW-0238">DNA-binding</keyword>
<dbReference type="InterPro" id="IPR038056">
    <property type="entry name" value="YjbR-like_sf"/>
</dbReference>
<proteinExistence type="predicted"/>
<accession>A0ABV4QEM2</accession>
<comment type="caution">
    <text evidence="1">The sequence shown here is derived from an EMBL/GenBank/DDBJ whole genome shotgun (WGS) entry which is preliminary data.</text>
</comment>
<dbReference type="GO" id="GO:0003677">
    <property type="term" value="F:DNA binding"/>
    <property type="evidence" value="ECO:0007669"/>
    <property type="project" value="UniProtKB-KW"/>
</dbReference>
<evidence type="ECO:0000313" key="1">
    <source>
        <dbReference type="EMBL" id="MFA1541438.1"/>
    </source>
</evidence>
<dbReference type="InterPro" id="IPR058532">
    <property type="entry name" value="YjbR/MT2646/Rv2570-like"/>
</dbReference>
<gene>
    <name evidence="1" type="ORF">SM611_21130</name>
</gene>
<name>A0ABV4QEM2_9ACTN</name>
<keyword evidence="2" id="KW-1185">Reference proteome</keyword>